<evidence type="ECO:0000313" key="2">
    <source>
        <dbReference type="EMBL" id="KAL1408049.1"/>
    </source>
</evidence>
<reference evidence="2 3" key="1">
    <citation type="submission" date="2023-08" db="EMBL/GenBank/DDBJ databases">
        <title>Annotated Genome Sequence of Vanrija albida AlHP1.</title>
        <authorList>
            <person name="Herzog R."/>
        </authorList>
    </citation>
    <scope>NUCLEOTIDE SEQUENCE [LARGE SCALE GENOMIC DNA]</scope>
    <source>
        <strain evidence="2 3">AlHP1</strain>
    </source>
</reference>
<evidence type="ECO:0000313" key="3">
    <source>
        <dbReference type="Proteomes" id="UP001565368"/>
    </source>
</evidence>
<feature type="region of interest" description="Disordered" evidence="1">
    <location>
        <begin position="1"/>
        <end position="37"/>
    </location>
</feature>
<dbReference type="RefSeq" id="XP_069207993.1">
    <property type="nucleotide sequence ID" value="XM_069353351.1"/>
</dbReference>
<evidence type="ECO:0000256" key="1">
    <source>
        <dbReference type="SAM" id="MobiDB-lite"/>
    </source>
</evidence>
<sequence>MPDPKDDAPEPSTAPSTPLARVPSADEMRRSGVRTSVADLVKRLPAAAPRPRPLPLPLLCFTRPSSVIHSLRPPDPPETSHRAMPSRSESRKRKREPTPPPGPPRRGQTLAKPAPFDYAVFPHIVERILQLADIPTTIAFRRTCQSLQARADARLQQLAEGDPRSGTPLDAHLPGRGSSTHRRTRLPRYTIIDWVLAHGPDMPALLRYGGVRLGIPPETRRHVIYVAFTVPADCTEDEARSVATGVKSLIQRRAYGCHCLRFIDIIFVPSYDGETQAPDRYSPIIAGGYNPFLGALGPHAPGILGHLAEVFEIYQHVGRQGTVRFVGLETLTARLITPDVASPLVGEDLSRAAIEAIRDAFTEVRKRHYIVDADERFKSVDIRNCASRLIAEKRKF</sequence>
<feature type="region of interest" description="Disordered" evidence="1">
    <location>
        <begin position="69"/>
        <end position="111"/>
    </location>
</feature>
<protein>
    <recommendedName>
        <fullName evidence="4">F-box domain-containing protein</fullName>
    </recommendedName>
</protein>
<accession>A0ABR3PZY8</accession>
<dbReference type="GeneID" id="95985889"/>
<dbReference type="Proteomes" id="UP001565368">
    <property type="component" value="Unassembled WGS sequence"/>
</dbReference>
<comment type="caution">
    <text evidence="2">The sequence shown here is derived from an EMBL/GenBank/DDBJ whole genome shotgun (WGS) entry which is preliminary data.</text>
</comment>
<name>A0ABR3PZY8_9TREE</name>
<gene>
    <name evidence="2" type="ORF">Q8F55_004846</name>
</gene>
<feature type="region of interest" description="Disordered" evidence="1">
    <location>
        <begin position="159"/>
        <end position="181"/>
    </location>
</feature>
<keyword evidence="3" id="KW-1185">Reference proteome</keyword>
<proteinExistence type="predicted"/>
<dbReference type="EMBL" id="JBBXJM010000004">
    <property type="protein sequence ID" value="KAL1408049.1"/>
    <property type="molecule type" value="Genomic_DNA"/>
</dbReference>
<organism evidence="2 3">
    <name type="scientific">Vanrija albida</name>
    <dbReference type="NCBI Taxonomy" id="181172"/>
    <lineage>
        <taxon>Eukaryota</taxon>
        <taxon>Fungi</taxon>
        <taxon>Dikarya</taxon>
        <taxon>Basidiomycota</taxon>
        <taxon>Agaricomycotina</taxon>
        <taxon>Tremellomycetes</taxon>
        <taxon>Trichosporonales</taxon>
        <taxon>Trichosporonaceae</taxon>
        <taxon>Vanrija</taxon>
    </lineage>
</organism>
<evidence type="ECO:0008006" key="4">
    <source>
        <dbReference type="Google" id="ProtNLM"/>
    </source>
</evidence>